<sequence length="164" mass="17771">MNNAHWHLVFNHLPIIIPIVGLLTMIGGFIFRSEAVKRTSYFIFILGAISTIPAFATGEGAEEAVEHIQGIDEKFIKIHEEAAEKFAVLSYILGGISLIGLWASFKEKTFSNIIAFVTIALSVVVLVLAKQAGTTGGEIRHTEIREGNNAAVSNSNADSDDDDD</sequence>
<dbReference type="EMBL" id="CP033932">
    <property type="protein sequence ID" value="AZB26967.1"/>
    <property type="molecule type" value="Genomic_DNA"/>
</dbReference>
<gene>
    <name evidence="2" type="ORF">EG339_21445</name>
</gene>
<proteinExistence type="predicted"/>
<dbReference type="Proteomes" id="UP000271193">
    <property type="component" value="Chromosome"/>
</dbReference>
<keyword evidence="3" id="KW-1185">Reference proteome</keyword>
<dbReference type="OrthoDB" id="853672at2"/>
<evidence type="ECO:0008006" key="4">
    <source>
        <dbReference type="Google" id="ProtNLM"/>
    </source>
</evidence>
<protein>
    <recommendedName>
        <fullName evidence="4">DUF2231 domain-containing protein</fullName>
    </recommendedName>
</protein>
<feature type="transmembrane region" description="Helical" evidence="1">
    <location>
        <begin position="110"/>
        <end position="129"/>
    </location>
</feature>
<evidence type="ECO:0000256" key="1">
    <source>
        <dbReference type="SAM" id="Phobius"/>
    </source>
</evidence>
<dbReference type="AlphaFoldDB" id="A0A3G6TG49"/>
<dbReference type="GeneID" id="99067371"/>
<name>A0A3G6TG49_9FLAO</name>
<keyword evidence="1" id="KW-1133">Transmembrane helix</keyword>
<evidence type="ECO:0000313" key="2">
    <source>
        <dbReference type="EMBL" id="AZB26967.1"/>
    </source>
</evidence>
<dbReference type="KEGG" id="cben:EG339_21445"/>
<keyword evidence="1" id="KW-0472">Membrane</keyword>
<reference evidence="3" key="1">
    <citation type="submission" date="2018-11" db="EMBL/GenBank/DDBJ databases">
        <title>Proposal to divide the Flavobacteriaceae and reorganize its genera based on Amino Acid Identity values calculated from whole genome sequences.</title>
        <authorList>
            <person name="Nicholson A.C."/>
            <person name="Gulvik C.A."/>
            <person name="Whitney A.M."/>
            <person name="Humrighouse B.W."/>
            <person name="Bell M."/>
            <person name="Holmes B."/>
            <person name="Steigerwalt A.G."/>
            <person name="Villarma A."/>
            <person name="Sheth M."/>
            <person name="Batra D."/>
            <person name="Pryor J."/>
            <person name="Bernardet J.-F."/>
            <person name="Hugo C."/>
            <person name="Kampfer P."/>
            <person name="Newman J."/>
            <person name="McQuiston J.R."/>
        </authorList>
    </citation>
    <scope>NUCLEOTIDE SEQUENCE [LARGE SCALE GENOMIC DNA]</scope>
    <source>
        <strain evidence="3">G0229</strain>
    </source>
</reference>
<evidence type="ECO:0000313" key="3">
    <source>
        <dbReference type="Proteomes" id="UP000271193"/>
    </source>
</evidence>
<accession>A0A3G6TG49</accession>
<organism evidence="2 3">
    <name type="scientific">Chryseobacterium bernardetii</name>
    <dbReference type="NCBI Taxonomy" id="1241978"/>
    <lineage>
        <taxon>Bacteria</taxon>
        <taxon>Pseudomonadati</taxon>
        <taxon>Bacteroidota</taxon>
        <taxon>Flavobacteriia</taxon>
        <taxon>Flavobacteriales</taxon>
        <taxon>Weeksellaceae</taxon>
        <taxon>Chryseobacterium group</taxon>
        <taxon>Chryseobacterium</taxon>
    </lineage>
</organism>
<keyword evidence="1" id="KW-0812">Transmembrane</keyword>
<dbReference type="RefSeq" id="WP_123871882.1">
    <property type="nucleotide sequence ID" value="NZ_CP033931.1"/>
</dbReference>
<feature type="transmembrane region" description="Helical" evidence="1">
    <location>
        <begin position="12"/>
        <end position="31"/>
    </location>
</feature>
<feature type="transmembrane region" description="Helical" evidence="1">
    <location>
        <begin position="86"/>
        <end position="104"/>
    </location>
</feature>